<gene>
    <name evidence="1" type="ORF">H0S73_17635</name>
</gene>
<sequence length="213" mass="23316">MGMMMLIDGVVPLGKDVWSGSAPPHILTMLGQAKVTAGTRSVLLVEALRFDEADKSLRFDASQATVLNLGTTDDIIVLSNSPAAKLAAVRSQSATGTYGPGDQEFLSLVRSELMGEAKEAAEQILRAVRSRYPGDLEKGLRLNFKNTPDNFWYVIVQPRVQSLSITVRGVPQRFLPSSLDLKLDRPGYTRFAVRTPDEVAEALRIIEGSRRKS</sequence>
<comment type="caution">
    <text evidence="1">The sequence shown here is derived from an EMBL/GenBank/DDBJ whole genome shotgun (WGS) entry which is preliminary data.</text>
</comment>
<keyword evidence="2" id="KW-1185">Reference proteome</keyword>
<organism evidence="1 2">
    <name type="scientific">Microvirga mediterraneensis</name>
    <dbReference type="NCBI Taxonomy" id="2754695"/>
    <lineage>
        <taxon>Bacteria</taxon>
        <taxon>Pseudomonadati</taxon>
        <taxon>Pseudomonadota</taxon>
        <taxon>Alphaproteobacteria</taxon>
        <taxon>Hyphomicrobiales</taxon>
        <taxon>Methylobacteriaceae</taxon>
        <taxon>Microvirga</taxon>
    </lineage>
</organism>
<evidence type="ECO:0000313" key="2">
    <source>
        <dbReference type="Proteomes" id="UP000572984"/>
    </source>
</evidence>
<dbReference type="RefSeq" id="WP_181053363.1">
    <property type="nucleotide sequence ID" value="NZ_JACDXJ010000001.1"/>
</dbReference>
<protein>
    <submittedName>
        <fullName evidence="1">Uncharacterized protein</fullName>
    </submittedName>
</protein>
<dbReference type="EMBL" id="JACDXJ010000001">
    <property type="protein sequence ID" value="MBA1157934.1"/>
    <property type="molecule type" value="Genomic_DNA"/>
</dbReference>
<reference evidence="1 2" key="1">
    <citation type="submission" date="2020-07" db="EMBL/GenBank/DDBJ databases">
        <title>Draft genome and description of Microvirga mediterraneensis Marseille-Q2068 sp. nov.</title>
        <authorList>
            <person name="Boxberger M."/>
        </authorList>
    </citation>
    <scope>NUCLEOTIDE SEQUENCE [LARGE SCALE GENOMIC DNA]</scope>
    <source>
        <strain evidence="1 2">Marseille-Q2068</strain>
    </source>
</reference>
<dbReference type="Proteomes" id="UP000572984">
    <property type="component" value="Unassembled WGS sequence"/>
</dbReference>
<accession>A0A838BQB6</accession>
<dbReference type="AlphaFoldDB" id="A0A838BQB6"/>
<proteinExistence type="predicted"/>
<evidence type="ECO:0000313" key="1">
    <source>
        <dbReference type="EMBL" id="MBA1157934.1"/>
    </source>
</evidence>
<name>A0A838BQB6_9HYPH</name>